<dbReference type="InterPro" id="IPR013783">
    <property type="entry name" value="Ig-like_fold"/>
</dbReference>
<dbReference type="Pfam" id="PF19190">
    <property type="entry name" value="BACON_2"/>
    <property type="match status" value="4"/>
</dbReference>
<reference evidence="3 4" key="1">
    <citation type="submission" date="2018-06" db="EMBL/GenBank/DDBJ databases">
        <title>Genomic Encyclopedia of Archaeal and Bacterial Type Strains, Phase II (KMG-II): from individual species to whole genera.</title>
        <authorList>
            <person name="Goeker M."/>
        </authorList>
    </citation>
    <scope>NUCLEOTIDE SEQUENCE [LARGE SCALE GENOMIC DNA]</scope>
    <source>
        <strain evidence="3 4">ATCC BAA-1881</strain>
    </source>
</reference>
<dbReference type="PANTHER" id="PTHR46127:SF1">
    <property type="entry name" value="CILIA- AND FLAGELLA-ASSOCIATED PROTEIN 65"/>
    <property type="match status" value="1"/>
</dbReference>
<sequence>MFLLIAGLCLLLIITATLLLFLPIGRPSTTASQQSLTAVPDQLRIHDLFTLTGRGFGPEHWIDFTYDANQKILASNGHDLRARTDKQGNFTVQIQVPEHWKVGSHSIHATDYTLRTAANVQITILAAAQGEPHLQLTTETLNFTAHPTTPTESQTLTLSNNGGGSVHWQANSDQSWLSISPNSGSFSGRSAVQVTVNRGGLAPGTYSGQLTFRQKEGDTEEVVKVTLKVEQAQKEELNVSPSVLSFVVTTTATSSTQRLTLRNAGTNAIHWSAKAKTGDGNDWLNISPPEGQVTANSSIQLEVQVQATQLPIGSYQGTIQFTNGTAVAVNLSVIAAGNLVVSPPSLTLSTTAGQQTTGASFTLQNSGDEHIQWQGTASTEDGADWLSLEPAQGSLSADEQATIMVHANVSSLAAGTYQGVITLQSAEQTKQLTVTLNITRPATPELTVQPGNLRFITQEGSNADAQSITLTNSGASPLHWQSTLEGTGAYLFSIDTAEGSLPAGKSVTITVSSHVSPAKPGTYTATLVLQNTEDPAMKQTVTLTMIVNPEPTPAQGTQSSKTLEESSKQPQPLPTSTTTPSTSS</sequence>
<feature type="compositionally biased region" description="Low complexity" evidence="1">
    <location>
        <begin position="568"/>
        <end position="584"/>
    </location>
</feature>
<keyword evidence="4" id="KW-1185">Reference proteome</keyword>
<protein>
    <recommendedName>
        <fullName evidence="2">BACON domain-containing protein</fullName>
    </recommendedName>
</protein>
<dbReference type="AlphaFoldDB" id="A0A326U1S7"/>
<organism evidence="3 4">
    <name type="scientific">Thermosporothrix hazakensis</name>
    <dbReference type="NCBI Taxonomy" id="644383"/>
    <lineage>
        <taxon>Bacteria</taxon>
        <taxon>Bacillati</taxon>
        <taxon>Chloroflexota</taxon>
        <taxon>Ktedonobacteria</taxon>
        <taxon>Ktedonobacterales</taxon>
        <taxon>Thermosporotrichaceae</taxon>
        <taxon>Thermosporothrix</taxon>
    </lineage>
</organism>
<evidence type="ECO:0000313" key="3">
    <source>
        <dbReference type="EMBL" id="PZW23915.1"/>
    </source>
</evidence>
<dbReference type="NCBIfam" id="NF012200">
    <property type="entry name" value="choice_anch_D"/>
    <property type="match status" value="1"/>
</dbReference>
<name>A0A326U1S7_THEHA</name>
<feature type="domain" description="BACON" evidence="2">
    <location>
        <begin position="445"/>
        <end position="540"/>
    </location>
</feature>
<evidence type="ECO:0000259" key="2">
    <source>
        <dbReference type="Pfam" id="PF19190"/>
    </source>
</evidence>
<dbReference type="Gene3D" id="2.60.40.10">
    <property type="entry name" value="Immunoglobulins"/>
    <property type="match status" value="4"/>
</dbReference>
<feature type="domain" description="BACON" evidence="2">
    <location>
        <begin position="236"/>
        <end position="331"/>
    </location>
</feature>
<gene>
    <name evidence="3" type="ORF">EI42_04840</name>
</gene>
<dbReference type="InterPro" id="IPR024361">
    <property type="entry name" value="BACON"/>
</dbReference>
<dbReference type="InterPro" id="IPR052614">
    <property type="entry name" value="CFAP65"/>
</dbReference>
<dbReference type="Proteomes" id="UP000248806">
    <property type="component" value="Unassembled WGS sequence"/>
</dbReference>
<accession>A0A326U1S7</accession>
<evidence type="ECO:0000256" key="1">
    <source>
        <dbReference type="SAM" id="MobiDB-lite"/>
    </source>
</evidence>
<evidence type="ECO:0000313" key="4">
    <source>
        <dbReference type="Proteomes" id="UP000248806"/>
    </source>
</evidence>
<feature type="region of interest" description="Disordered" evidence="1">
    <location>
        <begin position="548"/>
        <end position="584"/>
    </location>
</feature>
<dbReference type="PANTHER" id="PTHR46127">
    <property type="entry name" value="CILIA- AND FLAGELLA-ASSOCIATED PROTEIN 65"/>
    <property type="match status" value="1"/>
</dbReference>
<comment type="caution">
    <text evidence="3">The sequence shown here is derived from an EMBL/GenBank/DDBJ whole genome shotgun (WGS) entry which is preliminary data.</text>
</comment>
<feature type="domain" description="BACON" evidence="2">
    <location>
        <begin position="339"/>
        <end position="436"/>
    </location>
</feature>
<dbReference type="EMBL" id="QKUF01000024">
    <property type="protein sequence ID" value="PZW23915.1"/>
    <property type="molecule type" value="Genomic_DNA"/>
</dbReference>
<proteinExistence type="predicted"/>
<feature type="domain" description="BACON" evidence="2">
    <location>
        <begin position="134"/>
        <end position="216"/>
    </location>
</feature>